<evidence type="ECO:0000313" key="2">
    <source>
        <dbReference type="EMBL" id="GAA2129834.1"/>
    </source>
</evidence>
<dbReference type="PANTHER" id="PTHR43539">
    <property type="entry name" value="FLAVIN-BINDING MONOOXYGENASE-LIKE PROTEIN (AFU_ORTHOLOGUE AFUA_4G09220)"/>
    <property type="match status" value="1"/>
</dbReference>
<organism evidence="2 3">
    <name type="scientific">Nocardioides bigeumensis</name>
    <dbReference type="NCBI Taxonomy" id="433657"/>
    <lineage>
        <taxon>Bacteria</taxon>
        <taxon>Bacillati</taxon>
        <taxon>Actinomycetota</taxon>
        <taxon>Actinomycetes</taxon>
        <taxon>Propionibacteriales</taxon>
        <taxon>Nocardioidaceae</taxon>
        <taxon>Nocardioides</taxon>
    </lineage>
</organism>
<dbReference type="PRINTS" id="PR00368">
    <property type="entry name" value="FADPNR"/>
</dbReference>
<comment type="caution">
    <text evidence="2">The sequence shown here is derived from an EMBL/GenBank/DDBJ whole genome shotgun (WGS) entry which is preliminary data.</text>
</comment>
<evidence type="ECO:0000256" key="1">
    <source>
        <dbReference type="ARBA" id="ARBA00023002"/>
    </source>
</evidence>
<dbReference type="Proteomes" id="UP001500575">
    <property type="component" value="Unassembled WGS sequence"/>
</dbReference>
<keyword evidence="3" id="KW-1185">Reference proteome</keyword>
<dbReference type="PRINTS" id="PR00469">
    <property type="entry name" value="PNDRDTASEII"/>
</dbReference>
<sequence length="376" mass="41345">MSTQHIETIVIGAGQAGLSTGYHLKRLGRSFVILDGAARVGDQWRQQWDTLRLYSPAGYDGLPGLPFPAARWSFPGKDEVAAYVEQYAAHHELPVRLGVRVEALDGRPDGGYAVRTSAGEWTCDNVVVATGTFGRTPAIPDFAAELDPRIVQLHSSEYRRPGQLPEGRVLVVGASHSGTDIAYDVAQTHPTTLCGRDCGEIPVDFDSWIGHRVFPLIVFAWRHVLTRRTPMGRKEMGHVRKHGGPMIRVKRKHLAERGVERLTDRATGVVEGRQVVGDDALDVATVVWATGFKQQFGWIHLPVIGEDGWPVEYRGVVDAAPGLYFCGLSFQYAFSSMVFPGVGRDAAYVAEHLDHRMRTASPRRADRSTPSVRSGS</sequence>
<dbReference type="Pfam" id="PF13738">
    <property type="entry name" value="Pyr_redox_3"/>
    <property type="match status" value="1"/>
</dbReference>
<accession>A0ABN2YQE0</accession>
<dbReference type="InterPro" id="IPR050982">
    <property type="entry name" value="Auxin_biosynth/cation_transpt"/>
</dbReference>
<dbReference type="EMBL" id="BAAAQQ010000013">
    <property type="protein sequence ID" value="GAA2129834.1"/>
    <property type="molecule type" value="Genomic_DNA"/>
</dbReference>
<keyword evidence="1" id="KW-0560">Oxidoreductase</keyword>
<name>A0ABN2YQE0_9ACTN</name>
<proteinExistence type="predicted"/>
<dbReference type="SUPFAM" id="SSF51905">
    <property type="entry name" value="FAD/NAD(P)-binding domain"/>
    <property type="match status" value="2"/>
</dbReference>
<dbReference type="RefSeq" id="WP_344304786.1">
    <property type="nucleotide sequence ID" value="NZ_BAAAQQ010000013.1"/>
</dbReference>
<gene>
    <name evidence="2" type="ORF">GCM10009843_31840</name>
</gene>
<dbReference type="PANTHER" id="PTHR43539:SF78">
    <property type="entry name" value="FLAVIN-CONTAINING MONOOXYGENASE"/>
    <property type="match status" value="1"/>
</dbReference>
<reference evidence="2 3" key="1">
    <citation type="journal article" date="2019" name="Int. J. Syst. Evol. Microbiol.">
        <title>The Global Catalogue of Microorganisms (GCM) 10K type strain sequencing project: providing services to taxonomists for standard genome sequencing and annotation.</title>
        <authorList>
            <consortium name="The Broad Institute Genomics Platform"/>
            <consortium name="The Broad Institute Genome Sequencing Center for Infectious Disease"/>
            <person name="Wu L."/>
            <person name="Ma J."/>
        </authorList>
    </citation>
    <scope>NUCLEOTIDE SEQUENCE [LARGE SCALE GENOMIC DNA]</scope>
    <source>
        <strain evidence="2 3">JCM 16021</strain>
    </source>
</reference>
<dbReference type="InterPro" id="IPR036188">
    <property type="entry name" value="FAD/NAD-bd_sf"/>
</dbReference>
<evidence type="ECO:0000313" key="3">
    <source>
        <dbReference type="Proteomes" id="UP001500575"/>
    </source>
</evidence>
<protein>
    <submittedName>
        <fullName evidence="2">NAD(P)/FAD-dependent oxidoreductase</fullName>
    </submittedName>
</protein>
<dbReference type="Gene3D" id="3.50.50.60">
    <property type="entry name" value="FAD/NAD(P)-binding domain"/>
    <property type="match status" value="1"/>
</dbReference>